<evidence type="ECO:0000313" key="4">
    <source>
        <dbReference type="Proteomes" id="UP001151760"/>
    </source>
</evidence>
<sequence length="241" mass="26880">MSSNTPDYIYPIIVPSDSDVEDAFSSTTTPNYTPASPDYSPASPGNTSPDPSDDLSKYLLASLAISPFHDDPYMKVMQAYNATSNGSPIPPQAPIAPQTVLPPSPVLPLSPMFDPQNFFLPEEILPPKKRARSRSSSSISALPQVFEIGESSHKMSLERHEEQIEDILNHLDELSLDHIEEMEGHVDGQVIIQQDFDKLKTELQKARAQIAGLQRKQMRHNDKIIFARFRISTLELIIKDI</sequence>
<name>A0ABQ5BTD4_9ASTR</name>
<gene>
    <name evidence="3" type="ORF">Tco_0876821</name>
</gene>
<keyword evidence="4" id="KW-1185">Reference proteome</keyword>
<organism evidence="3 4">
    <name type="scientific">Tanacetum coccineum</name>
    <dbReference type="NCBI Taxonomy" id="301880"/>
    <lineage>
        <taxon>Eukaryota</taxon>
        <taxon>Viridiplantae</taxon>
        <taxon>Streptophyta</taxon>
        <taxon>Embryophyta</taxon>
        <taxon>Tracheophyta</taxon>
        <taxon>Spermatophyta</taxon>
        <taxon>Magnoliopsida</taxon>
        <taxon>eudicotyledons</taxon>
        <taxon>Gunneridae</taxon>
        <taxon>Pentapetalae</taxon>
        <taxon>asterids</taxon>
        <taxon>campanulids</taxon>
        <taxon>Asterales</taxon>
        <taxon>Asteraceae</taxon>
        <taxon>Asteroideae</taxon>
        <taxon>Anthemideae</taxon>
        <taxon>Anthemidinae</taxon>
        <taxon>Tanacetum</taxon>
    </lineage>
</organism>
<dbReference type="Proteomes" id="UP001151760">
    <property type="component" value="Unassembled WGS sequence"/>
</dbReference>
<proteinExistence type="predicted"/>
<comment type="caution">
    <text evidence="3">The sequence shown here is derived from an EMBL/GenBank/DDBJ whole genome shotgun (WGS) entry which is preliminary data.</text>
</comment>
<reference evidence="3" key="2">
    <citation type="submission" date="2022-01" db="EMBL/GenBank/DDBJ databases">
        <authorList>
            <person name="Yamashiro T."/>
            <person name="Shiraishi A."/>
            <person name="Satake H."/>
            <person name="Nakayama K."/>
        </authorList>
    </citation>
    <scope>NUCLEOTIDE SEQUENCE</scope>
</reference>
<evidence type="ECO:0000256" key="1">
    <source>
        <dbReference type="SAM" id="Coils"/>
    </source>
</evidence>
<reference evidence="3" key="1">
    <citation type="journal article" date="2022" name="Int. J. Mol. Sci.">
        <title>Draft Genome of Tanacetum Coccineum: Genomic Comparison of Closely Related Tanacetum-Family Plants.</title>
        <authorList>
            <person name="Yamashiro T."/>
            <person name="Shiraishi A."/>
            <person name="Nakayama K."/>
            <person name="Satake H."/>
        </authorList>
    </citation>
    <scope>NUCLEOTIDE SEQUENCE</scope>
</reference>
<feature type="compositionally biased region" description="Polar residues" evidence="2">
    <location>
        <begin position="24"/>
        <end position="34"/>
    </location>
</feature>
<dbReference type="EMBL" id="BQNB010013613">
    <property type="protein sequence ID" value="GJT18115.1"/>
    <property type="molecule type" value="Genomic_DNA"/>
</dbReference>
<evidence type="ECO:0000256" key="2">
    <source>
        <dbReference type="SAM" id="MobiDB-lite"/>
    </source>
</evidence>
<evidence type="ECO:0000313" key="3">
    <source>
        <dbReference type="EMBL" id="GJT18115.1"/>
    </source>
</evidence>
<feature type="coiled-coil region" evidence="1">
    <location>
        <begin position="157"/>
        <end position="223"/>
    </location>
</feature>
<feature type="region of interest" description="Disordered" evidence="2">
    <location>
        <begin position="19"/>
        <end position="54"/>
    </location>
</feature>
<protein>
    <submittedName>
        <fullName evidence="3">Uncharacterized protein</fullName>
    </submittedName>
</protein>
<keyword evidence="1" id="KW-0175">Coiled coil</keyword>
<accession>A0ABQ5BTD4</accession>